<dbReference type="NCBIfam" id="TIGR00287">
    <property type="entry name" value="cas1"/>
    <property type="match status" value="1"/>
</dbReference>
<comment type="cofactor">
    <cofactor evidence="10">
        <name>Mg(2+)</name>
        <dbReference type="ChEBI" id="CHEBI:18420"/>
    </cofactor>
    <cofactor evidence="10">
        <name>Mn(2+)</name>
        <dbReference type="ChEBI" id="CHEBI:29035"/>
    </cofactor>
</comment>
<evidence type="ECO:0000256" key="8">
    <source>
        <dbReference type="ARBA" id="ARBA00023211"/>
    </source>
</evidence>
<evidence type="ECO:0000256" key="4">
    <source>
        <dbReference type="ARBA" id="ARBA00022801"/>
    </source>
</evidence>
<dbReference type="InterPro" id="IPR019856">
    <property type="entry name" value="CRISPR-assoc_Cas1_DVULG"/>
</dbReference>
<dbReference type="RefSeq" id="WP_303669527.1">
    <property type="nucleotide sequence ID" value="NZ_SVCA01000006.1"/>
</dbReference>
<evidence type="ECO:0000256" key="9">
    <source>
        <dbReference type="ARBA" id="ARBA00038592"/>
    </source>
</evidence>
<dbReference type="HAMAP" id="MF_01470">
    <property type="entry name" value="Cas1"/>
    <property type="match status" value="1"/>
</dbReference>
<dbReference type="Proteomes" id="UP000772151">
    <property type="component" value="Unassembled WGS sequence"/>
</dbReference>
<evidence type="ECO:0000313" key="11">
    <source>
        <dbReference type="EMBL" id="MBE6085442.1"/>
    </source>
</evidence>
<comment type="function">
    <text evidence="10">CRISPR (clustered regularly interspaced short palindromic repeat), is an adaptive immune system that provides protection against mobile genetic elements (viruses, transposable elements and conjugative plasmids). CRISPR clusters contain spacers, sequences complementary to antecedent mobile elements, and target invading nucleic acids. CRISPR clusters are transcribed and processed into CRISPR RNA (crRNA). Acts as a dsDNA endonuclease. Involved in the integration of spacer DNA into the CRISPR cassette.</text>
</comment>
<evidence type="ECO:0000256" key="3">
    <source>
        <dbReference type="ARBA" id="ARBA00022759"/>
    </source>
</evidence>
<dbReference type="EC" id="3.1.-.-" evidence="10"/>
<keyword evidence="8 10" id="KW-0464">Manganese</keyword>
<dbReference type="AlphaFoldDB" id="A0A927WEX0"/>
<dbReference type="InterPro" id="IPR002729">
    <property type="entry name" value="CRISPR-assoc_Cas1"/>
</dbReference>
<reference evidence="11" key="1">
    <citation type="submission" date="2019-04" db="EMBL/GenBank/DDBJ databases">
        <title>Evolution of Biomass-Degrading Anaerobic Consortia Revealed by Metagenomics.</title>
        <authorList>
            <person name="Peng X."/>
        </authorList>
    </citation>
    <scope>NUCLEOTIDE SEQUENCE</scope>
    <source>
        <strain evidence="11">SIG242</strain>
    </source>
</reference>
<proteinExistence type="inferred from homology"/>
<dbReference type="InterPro" id="IPR042206">
    <property type="entry name" value="CRISPR-assoc_Cas1_C"/>
</dbReference>
<name>A0A927WEX0_SELRU</name>
<dbReference type="GO" id="GO:0043571">
    <property type="term" value="P:maintenance of CRISPR repeat elements"/>
    <property type="evidence" value="ECO:0007669"/>
    <property type="project" value="UniProtKB-UniRule"/>
</dbReference>
<comment type="subunit">
    <text evidence="9 10">Homodimer, forms a heterotetramer with a Cas2 homodimer.</text>
</comment>
<dbReference type="Pfam" id="PF01867">
    <property type="entry name" value="Cas_Cas1"/>
    <property type="match status" value="1"/>
</dbReference>
<keyword evidence="4 10" id="KW-0378">Hydrolase</keyword>
<keyword evidence="2 10" id="KW-0479">Metal-binding</keyword>
<dbReference type="GO" id="GO:0004520">
    <property type="term" value="F:DNA endonuclease activity"/>
    <property type="evidence" value="ECO:0007669"/>
    <property type="project" value="InterPro"/>
</dbReference>
<dbReference type="PANTHER" id="PTHR34353:SF2">
    <property type="entry name" value="CRISPR-ASSOCIATED ENDONUCLEASE CAS1 1"/>
    <property type="match status" value="1"/>
</dbReference>
<evidence type="ECO:0000256" key="5">
    <source>
        <dbReference type="ARBA" id="ARBA00022842"/>
    </source>
</evidence>
<evidence type="ECO:0000256" key="2">
    <source>
        <dbReference type="ARBA" id="ARBA00022723"/>
    </source>
</evidence>
<evidence type="ECO:0000313" key="12">
    <source>
        <dbReference type="Proteomes" id="UP000772151"/>
    </source>
</evidence>
<feature type="binding site" evidence="10">
    <location>
        <position position="249"/>
    </location>
    <ligand>
        <name>Mn(2+)</name>
        <dbReference type="ChEBI" id="CHEBI:29035"/>
    </ligand>
</feature>
<keyword evidence="7 10" id="KW-0238">DNA-binding</keyword>
<protein>
    <recommendedName>
        <fullName evidence="10">CRISPR-associated endonuclease Cas1</fullName>
        <ecNumber evidence="10">3.1.-.-</ecNumber>
    </recommendedName>
</protein>
<keyword evidence="3 10" id="KW-0255">Endonuclease</keyword>
<keyword evidence="1 10" id="KW-0540">Nuclease</keyword>
<dbReference type="GO" id="GO:0003677">
    <property type="term" value="F:DNA binding"/>
    <property type="evidence" value="ECO:0007669"/>
    <property type="project" value="UniProtKB-KW"/>
</dbReference>
<gene>
    <name evidence="11" type="primary">cas1c</name>
    <name evidence="10" type="synonym">cas1</name>
    <name evidence="11" type="ORF">E7203_08330</name>
</gene>
<dbReference type="CDD" id="cd09721">
    <property type="entry name" value="Cas1_I-C"/>
    <property type="match status" value="1"/>
</dbReference>
<accession>A0A927WEX0</accession>
<feature type="binding site" evidence="10">
    <location>
        <position position="166"/>
    </location>
    <ligand>
        <name>Mn(2+)</name>
        <dbReference type="ChEBI" id="CHEBI:29035"/>
    </ligand>
</feature>
<evidence type="ECO:0000256" key="10">
    <source>
        <dbReference type="HAMAP-Rule" id="MF_01470"/>
    </source>
</evidence>
<dbReference type="GO" id="GO:0051607">
    <property type="term" value="P:defense response to virus"/>
    <property type="evidence" value="ECO:0007669"/>
    <property type="project" value="UniProtKB-UniRule"/>
</dbReference>
<evidence type="ECO:0000256" key="1">
    <source>
        <dbReference type="ARBA" id="ARBA00022722"/>
    </source>
</evidence>
<dbReference type="PANTHER" id="PTHR34353">
    <property type="entry name" value="CRISPR-ASSOCIATED ENDONUCLEASE CAS1 1"/>
    <property type="match status" value="1"/>
</dbReference>
<organism evidence="11 12">
    <name type="scientific">Selenomonas ruminantium</name>
    <dbReference type="NCBI Taxonomy" id="971"/>
    <lineage>
        <taxon>Bacteria</taxon>
        <taxon>Bacillati</taxon>
        <taxon>Bacillota</taxon>
        <taxon>Negativicutes</taxon>
        <taxon>Selenomonadales</taxon>
        <taxon>Selenomonadaceae</taxon>
        <taxon>Selenomonas</taxon>
    </lineage>
</organism>
<evidence type="ECO:0000256" key="7">
    <source>
        <dbReference type="ARBA" id="ARBA00023125"/>
    </source>
</evidence>
<comment type="similarity">
    <text evidence="10">Belongs to the CRISPR-associated endonuclease Cas1 family.</text>
</comment>
<dbReference type="GO" id="GO:0046872">
    <property type="term" value="F:metal ion binding"/>
    <property type="evidence" value="ECO:0007669"/>
    <property type="project" value="UniProtKB-UniRule"/>
</dbReference>
<sequence>MRRLLNTLFVLTEDAYLALENENIVVKNGEAVLGRVPLLTVENIVYFGYKGASPFLMGECAKRGIGLCFLSTHGRFLARVCGENPGNVLLRKKQYRLSEDEGKSVVFARNFIAGKIFNARTVLERARRDHPLNIDGEKFLLISNDLKAAIKTVRKVTDVDELRGIEGNAASAYFSVLDDLILQNKEQFTFAGRSKRPPIGKVNALLSFAYTLLAHDCASALESVGLDAYVGFMHTDRPGRISLALDLMEELRAIYADRFVVTLINNRIIKPNDFDEKENGVTLLNDKGRKRFLQEWQDKKREAIVHPFLEEKIAWGLVPYVQALLLARTIRGDLDEYPAFLWK</sequence>
<dbReference type="NCBIfam" id="TIGR03640">
    <property type="entry name" value="cas1_DVULG"/>
    <property type="match status" value="1"/>
</dbReference>
<comment type="caution">
    <text evidence="11">The sequence shown here is derived from an EMBL/GenBank/DDBJ whole genome shotgun (WGS) entry which is preliminary data.</text>
</comment>
<dbReference type="EMBL" id="SVCA01000006">
    <property type="protein sequence ID" value="MBE6085442.1"/>
    <property type="molecule type" value="Genomic_DNA"/>
</dbReference>
<dbReference type="GO" id="GO:0016787">
    <property type="term" value="F:hydrolase activity"/>
    <property type="evidence" value="ECO:0007669"/>
    <property type="project" value="UniProtKB-KW"/>
</dbReference>
<dbReference type="Gene3D" id="3.100.10.20">
    <property type="entry name" value="CRISPR-associated endonuclease Cas1, N-terminal domain"/>
    <property type="match status" value="1"/>
</dbReference>
<keyword evidence="5 10" id="KW-0460">Magnesium</keyword>
<dbReference type="InterPro" id="IPR042211">
    <property type="entry name" value="CRISPR-assoc_Cas1_N"/>
</dbReference>
<evidence type="ECO:0000256" key="6">
    <source>
        <dbReference type="ARBA" id="ARBA00023118"/>
    </source>
</evidence>
<keyword evidence="6 10" id="KW-0051">Antiviral defense</keyword>
<dbReference type="Gene3D" id="1.20.120.920">
    <property type="entry name" value="CRISPR-associated endonuclease Cas1, C-terminal domain"/>
    <property type="match status" value="1"/>
</dbReference>
<dbReference type="InterPro" id="IPR050646">
    <property type="entry name" value="Cas1"/>
</dbReference>
<feature type="binding site" evidence="10">
    <location>
        <position position="234"/>
    </location>
    <ligand>
        <name>Mn(2+)</name>
        <dbReference type="ChEBI" id="CHEBI:29035"/>
    </ligand>
</feature>